<evidence type="ECO:0000256" key="2">
    <source>
        <dbReference type="SAM" id="Phobius"/>
    </source>
</evidence>
<dbReference type="Pfam" id="PF03452">
    <property type="entry name" value="Anp1"/>
    <property type="match status" value="1"/>
</dbReference>
<keyword evidence="2" id="KW-0812">Transmembrane</keyword>
<dbReference type="PANTHER" id="PTHR43083">
    <property type="entry name" value="MANNAN POLYMERASE II"/>
    <property type="match status" value="1"/>
</dbReference>
<evidence type="ECO:0000256" key="1">
    <source>
        <dbReference type="ARBA" id="ARBA00037964"/>
    </source>
</evidence>
<dbReference type="InterPro" id="IPR052086">
    <property type="entry name" value="Mannan_Polymerase_Subunit"/>
</dbReference>
<evidence type="ECO:0000313" key="3">
    <source>
        <dbReference type="EMBL" id="KAJ9612235.1"/>
    </source>
</evidence>
<name>A0AA38XEZ1_9EURO</name>
<keyword evidence="4" id="KW-1185">Reference proteome</keyword>
<protein>
    <recommendedName>
        <fullName evidence="5">Glycosyltransferase family 62 protein</fullName>
    </recommendedName>
</protein>
<gene>
    <name evidence="3" type="ORF">H2200_003832</name>
</gene>
<dbReference type="InterPro" id="IPR029044">
    <property type="entry name" value="Nucleotide-diphossugar_trans"/>
</dbReference>
<dbReference type="PANTHER" id="PTHR43083:SF6">
    <property type="entry name" value="MANNAN POLYMERASE COMPLEXES SUBUNIT MNN9"/>
    <property type="match status" value="1"/>
</dbReference>
<comment type="caution">
    <text evidence="3">The sequence shown here is derived from an EMBL/GenBank/DDBJ whole genome shotgun (WGS) entry which is preliminary data.</text>
</comment>
<evidence type="ECO:0000313" key="4">
    <source>
        <dbReference type="Proteomes" id="UP001172673"/>
    </source>
</evidence>
<comment type="similarity">
    <text evidence="1">Belongs to the ANP1/MMN9/VAN1 family.</text>
</comment>
<organism evidence="3 4">
    <name type="scientific">Cladophialophora chaetospira</name>
    <dbReference type="NCBI Taxonomy" id="386627"/>
    <lineage>
        <taxon>Eukaryota</taxon>
        <taxon>Fungi</taxon>
        <taxon>Dikarya</taxon>
        <taxon>Ascomycota</taxon>
        <taxon>Pezizomycotina</taxon>
        <taxon>Eurotiomycetes</taxon>
        <taxon>Chaetothyriomycetidae</taxon>
        <taxon>Chaetothyriales</taxon>
        <taxon>Herpotrichiellaceae</taxon>
        <taxon>Cladophialophora</taxon>
    </lineage>
</organism>
<keyword evidence="2" id="KW-0472">Membrane</keyword>
<accession>A0AA38XEZ1</accession>
<sequence>MTSLFLSGSRARLLVTLGLLAILIGATIFVFVDPTKVPDIGLLSNKSTCSISTSPSPELLQAQSHESVEPLADGAIRYERVESGTEPDILWLVLTYDRLSWGRLPSPALAPQRSFDDFLLLLTETNIDAKNISLGLMTSSAAEFQHYVQATKKYHFARLTIILHAGFDTDAVVDREHRHDDESQKARRSELAQLRNYLMLSSLTKERHVVWLDADVYYLDEGIIQRMVSHAESREDVGIITARCEAPWGPNYDLNAWAGSYKHERVVTDVVKDTTDDDLLPLTAVGATLLYIRASLVRRGVNFPCYYAVNTKWREDGDDGIESEGMCYQARGLKGGGCFILGGSWHTKHGD</sequence>
<evidence type="ECO:0008006" key="5">
    <source>
        <dbReference type="Google" id="ProtNLM"/>
    </source>
</evidence>
<proteinExistence type="inferred from homology"/>
<dbReference type="SUPFAM" id="SSF53448">
    <property type="entry name" value="Nucleotide-diphospho-sugar transferases"/>
    <property type="match status" value="1"/>
</dbReference>
<reference evidence="3" key="1">
    <citation type="submission" date="2022-10" db="EMBL/GenBank/DDBJ databases">
        <title>Culturing micro-colonial fungi from biological soil crusts in the Mojave desert and describing Neophaeococcomyces mojavensis, and introducing the new genera and species Taxawa tesnikishii.</title>
        <authorList>
            <person name="Kurbessoian T."/>
            <person name="Stajich J.E."/>
        </authorList>
    </citation>
    <scope>NUCLEOTIDE SEQUENCE</scope>
    <source>
        <strain evidence="3">TK_41</strain>
    </source>
</reference>
<dbReference type="EMBL" id="JAPDRK010000005">
    <property type="protein sequence ID" value="KAJ9612235.1"/>
    <property type="molecule type" value="Genomic_DNA"/>
</dbReference>
<dbReference type="Proteomes" id="UP001172673">
    <property type="component" value="Unassembled WGS sequence"/>
</dbReference>
<dbReference type="AlphaFoldDB" id="A0AA38XEZ1"/>
<dbReference type="Gene3D" id="3.90.550.10">
    <property type="entry name" value="Spore Coat Polysaccharide Biosynthesis Protein SpsA, Chain A"/>
    <property type="match status" value="1"/>
</dbReference>
<feature type="transmembrane region" description="Helical" evidence="2">
    <location>
        <begin position="12"/>
        <end position="32"/>
    </location>
</feature>
<keyword evidence="2" id="KW-1133">Transmembrane helix</keyword>